<accession>A0A382F085</accession>
<evidence type="ECO:0000313" key="1">
    <source>
        <dbReference type="EMBL" id="SVB55541.1"/>
    </source>
</evidence>
<sequence>MTKIRLLWPRKTQVLIFGELGVSFLRKAVPKQYTTEVLPLRDGLPVAVRGSFLIRYLINCVRQKLSFRQAYFSALIDEFKPRAIVTFVDNNSILGVYGELHSDVLVISIQNALRGAASIKNQVGRAPLYFSFGDITKELFYETKSSYQRIESVGSLLLGLYLAENDFGQDAYDLVFISGYRESSLNDKSGGHSYEYCKALMDANGSIFTHLLRYAKDHCRKVAVLAKGKVANEGEHYAEEREFYQELALGSEFTLVSTVKDTFKSYRTTLNANLVITINSTLAYEVLSVGRKTLFGWVSNTDLESHKEAVRYTKYPPESLVLNNDSYEEFQEKVTALIDLRPEDYESVIEEYKSKCVNQDINNPPHMVIEREIRRHIEQDH</sequence>
<dbReference type="EMBL" id="UINC01046923">
    <property type="protein sequence ID" value="SVB55541.1"/>
    <property type="molecule type" value="Genomic_DNA"/>
</dbReference>
<dbReference type="AlphaFoldDB" id="A0A382F085"/>
<protein>
    <submittedName>
        <fullName evidence="1">Uncharacterized protein</fullName>
    </submittedName>
</protein>
<reference evidence="1" key="1">
    <citation type="submission" date="2018-05" db="EMBL/GenBank/DDBJ databases">
        <authorList>
            <person name="Lanie J.A."/>
            <person name="Ng W.-L."/>
            <person name="Kazmierczak K.M."/>
            <person name="Andrzejewski T.M."/>
            <person name="Davidsen T.M."/>
            <person name="Wayne K.J."/>
            <person name="Tettelin H."/>
            <person name="Glass J.I."/>
            <person name="Rusch D."/>
            <person name="Podicherti R."/>
            <person name="Tsui H.-C.T."/>
            <person name="Winkler M.E."/>
        </authorList>
    </citation>
    <scope>NUCLEOTIDE SEQUENCE</scope>
</reference>
<gene>
    <name evidence="1" type="ORF">METZ01_LOCUS208395</name>
</gene>
<organism evidence="1">
    <name type="scientific">marine metagenome</name>
    <dbReference type="NCBI Taxonomy" id="408172"/>
    <lineage>
        <taxon>unclassified sequences</taxon>
        <taxon>metagenomes</taxon>
        <taxon>ecological metagenomes</taxon>
    </lineage>
</organism>
<name>A0A382F085_9ZZZZ</name>
<proteinExistence type="predicted"/>